<feature type="transmembrane region" description="Helical" evidence="1">
    <location>
        <begin position="61"/>
        <end position="80"/>
    </location>
</feature>
<comment type="caution">
    <text evidence="2">The sequence shown here is derived from an EMBL/GenBank/DDBJ whole genome shotgun (WGS) entry which is preliminary data.</text>
</comment>
<gene>
    <name evidence="2" type="ORF">GL284_00195</name>
</gene>
<feature type="transmembrane region" description="Helical" evidence="1">
    <location>
        <begin position="262"/>
        <end position="280"/>
    </location>
</feature>
<feature type="transmembrane region" description="Helical" evidence="1">
    <location>
        <begin position="185"/>
        <end position="204"/>
    </location>
</feature>
<dbReference type="AlphaFoldDB" id="A0A6L6IRB0"/>
<feature type="transmembrane region" description="Helical" evidence="1">
    <location>
        <begin position="210"/>
        <end position="230"/>
    </location>
</feature>
<keyword evidence="1" id="KW-1133">Transmembrane helix</keyword>
<reference evidence="2 3" key="1">
    <citation type="submission" date="2019-11" db="EMBL/GenBank/DDBJ databases">
        <authorList>
            <person name="Dong K."/>
        </authorList>
    </citation>
    <scope>NUCLEOTIDE SEQUENCE [LARGE SCALE GENOMIC DNA]</scope>
    <source>
        <strain evidence="2 3">DK608</strain>
    </source>
</reference>
<feature type="transmembrane region" description="Helical" evidence="1">
    <location>
        <begin position="237"/>
        <end position="256"/>
    </location>
</feature>
<dbReference type="EMBL" id="WMII01000001">
    <property type="protein sequence ID" value="MTH62683.1"/>
    <property type="molecule type" value="Genomic_DNA"/>
</dbReference>
<keyword evidence="3" id="KW-1185">Reference proteome</keyword>
<evidence type="ECO:0000256" key="1">
    <source>
        <dbReference type="SAM" id="Phobius"/>
    </source>
</evidence>
<proteinExistence type="predicted"/>
<organism evidence="2 3">
    <name type="scientific">Paracoccus shanxieyensis</name>
    <dbReference type="NCBI Taxonomy" id="2675752"/>
    <lineage>
        <taxon>Bacteria</taxon>
        <taxon>Pseudomonadati</taxon>
        <taxon>Pseudomonadota</taxon>
        <taxon>Alphaproteobacteria</taxon>
        <taxon>Rhodobacterales</taxon>
        <taxon>Paracoccaceae</taxon>
        <taxon>Paracoccus</taxon>
    </lineage>
</organism>
<keyword evidence="1" id="KW-0472">Membrane</keyword>
<feature type="transmembrane region" description="Helical" evidence="1">
    <location>
        <begin position="127"/>
        <end position="147"/>
    </location>
</feature>
<feature type="transmembrane region" description="Helical" evidence="1">
    <location>
        <begin position="153"/>
        <end position="173"/>
    </location>
</feature>
<evidence type="ECO:0000313" key="2">
    <source>
        <dbReference type="EMBL" id="MTH62683.1"/>
    </source>
</evidence>
<keyword evidence="1" id="KW-0812">Transmembrane</keyword>
<name>A0A6L6IRB0_9RHOB</name>
<dbReference type="RefSeq" id="WP_155042637.1">
    <property type="nucleotide sequence ID" value="NZ_WMIH01000001.1"/>
</dbReference>
<evidence type="ECO:0000313" key="3">
    <source>
        <dbReference type="Proteomes" id="UP000478740"/>
    </source>
</evidence>
<sequence>MTRLGAYLLIAATLAFLASMTIYALMPVSGNATGGLARPPMSIINGAAPIVLTDLFLRPRSAALLLMMVLTGAALAWHAYCRFQDMRRLRLAETTGRARRSAWRSPVSAGPPTADEVLEWHRGDVSVAENGLVIGGLMAGALCPWLVADRPVAALVMALLMLTGFLGAAVRGVRRGFHVSRSSALGFAAGWATLIAFAVFITLVQKTLGVSLTLSAILGLTIAGFVSVAVQLRLGRNIAYSAAIILGMIGIAAGTVAASPALATMSVLAIAAIVVALVQVTT</sequence>
<accession>A0A6L6IRB0</accession>
<protein>
    <submittedName>
        <fullName evidence="2">Uncharacterized protein</fullName>
    </submittedName>
</protein>
<dbReference type="Proteomes" id="UP000478740">
    <property type="component" value="Unassembled WGS sequence"/>
</dbReference>